<evidence type="ECO:0000313" key="6">
    <source>
        <dbReference type="EMBL" id="MBD2594474.1"/>
    </source>
</evidence>
<gene>
    <name evidence="6" type="ORF">H6G74_09045</name>
</gene>
<feature type="domain" description="NB-ARC" evidence="4">
    <location>
        <begin position="177"/>
        <end position="333"/>
    </location>
</feature>
<protein>
    <submittedName>
        <fullName evidence="6">Tetratricopeptide repeat protein</fullName>
    </submittedName>
</protein>
<reference evidence="6 7" key="1">
    <citation type="journal article" date="2020" name="ISME J.">
        <title>Comparative genomics reveals insights into cyanobacterial evolution and habitat adaptation.</title>
        <authorList>
            <person name="Chen M.Y."/>
            <person name="Teng W.K."/>
            <person name="Zhao L."/>
            <person name="Hu C.X."/>
            <person name="Zhou Y.K."/>
            <person name="Han B.P."/>
            <person name="Song L.R."/>
            <person name="Shu W.S."/>
        </authorList>
    </citation>
    <scope>NUCLEOTIDE SEQUENCE [LARGE SCALE GENOMIC DNA]</scope>
    <source>
        <strain evidence="6 7">FACHB-130</strain>
    </source>
</reference>
<dbReference type="Gene3D" id="3.40.50.300">
    <property type="entry name" value="P-loop containing nucleotide triphosphate hydrolases"/>
    <property type="match status" value="1"/>
</dbReference>
<dbReference type="SUPFAM" id="SSF48452">
    <property type="entry name" value="TPR-like"/>
    <property type="match status" value="1"/>
</dbReference>
<comment type="caution">
    <text evidence="6">The sequence shown here is derived from an EMBL/GenBank/DDBJ whole genome shotgun (WGS) entry which is preliminary data.</text>
</comment>
<feature type="repeat" description="TPR" evidence="3">
    <location>
        <begin position="753"/>
        <end position="786"/>
    </location>
</feature>
<dbReference type="Gene3D" id="1.25.40.10">
    <property type="entry name" value="Tetratricopeptide repeat domain"/>
    <property type="match status" value="3"/>
</dbReference>
<dbReference type="InterPro" id="IPR011990">
    <property type="entry name" value="TPR-like_helical_dom_sf"/>
</dbReference>
<evidence type="ECO:0000259" key="5">
    <source>
        <dbReference type="Pfam" id="PF19959"/>
    </source>
</evidence>
<dbReference type="SUPFAM" id="SSF52540">
    <property type="entry name" value="P-loop containing nucleoside triphosphate hydrolases"/>
    <property type="match status" value="1"/>
</dbReference>
<feature type="repeat" description="TPR" evidence="3">
    <location>
        <begin position="879"/>
        <end position="912"/>
    </location>
</feature>
<dbReference type="PROSITE" id="PS50005">
    <property type="entry name" value="TPR"/>
    <property type="match status" value="5"/>
</dbReference>
<dbReference type="PRINTS" id="PR00381">
    <property type="entry name" value="KINESINLIGHT"/>
</dbReference>
<feature type="repeat" description="TPR" evidence="3">
    <location>
        <begin position="711"/>
        <end position="744"/>
    </location>
</feature>
<keyword evidence="2 3" id="KW-0802">TPR repeat</keyword>
<keyword evidence="1" id="KW-0677">Repeat</keyword>
<evidence type="ECO:0000259" key="4">
    <source>
        <dbReference type="Pfam" id="PF00931"/>
    </source>
</evidence>
<dbReference type="SMART" id="SM00028">
    <property type="entry name" value="TPR"/>
    <property type="match status" value="9"/>
</dbReference>
<dbReference type="InterPro" id="IPR045434">
    <property type="entry name" value="EAD4"/>
</dbReference>
<keyword evidence="7" id="KW-1185">Reference proteome</keyword>
<dbReference type="PANTHER" id="PTHR45641:SF19">
    <property type="entry name" value="NEPHROCYSTIN-3"/>
    <property type="match status" value="1"/>
</dbReference>
<dbReference type="Pfam" id="PF19959">
    <property type="entry name" value="EAD4"/>
    <property type="match status" value="1"/>
</dbReference>
<evidence type="ECO:0000256" key="2">
    <source>
        <dbReference type="ARBA" id="ARBA00022803"/>
    </source>
</evidence>
<dbReference type="InterPro" id="IPR019734">
    <property type="entry name" value="TPR_rpt"/>
</dbReference>
<name>A0ABR8FTK6_9NOSO</name>
<evidence type="ECO:0000256" key="1">
    <source>
        <dbReference type="ARBA" id="ARBA00022737"/>
    </source>
</evidence>
<organism evidence="6 7">
    <name type="scientific">Nostoc spongiaeforme FACHB-130</name>
    <dbReference type="NCBI Taxonomy" id="1357510"/>
    <lineage>
        <taxon>Bacteria</taxon>
        <taxon>Bacillati</taxon>
        <taxon>Cyanobacteriota</taxon>
        <taxon>Cyanophyceae</taxon>
        <taxon>Nostocales</taxon>
        <taxon>Nostocaceae</taxon>
        <taxon>Nostoc</taxon>
    </lineage>
</organism>
<proteinExistence type="predicted"/>
<dbReference type="RefSeq" id="WP_190967335.1">
    <property type="nucleotide sequence ID" value="NZ_JACJTB010000007.1"/>
</dbReference>
<dbReference type="SUPFAM" id="SSF81901">
    <property type="entry name" value="HCP-like"/>
    <property type="match status" value="1"/>
</dbReference>
<dbReference type="InterPro" id="IPR002182">
    <property type="entry name" value="NB-ARC"/>
</dbReference>
<evidence type="ECO:0000313" key="7">
    <source>
        <dbReference type="Proteomes" id="UP000603457"/>
    </source>
</evidence>
<dbReference type="PANTHER" id="PTHR45641">
    <property type="entry name" value="TETRATRICOPEPTIDE REPEAT PROTEIN (AFU_ORTHOLOGUE AFUA_6G03870)"/>
    <property type="match status" value="1"/>
</dbReference>
<dbReference type="EMBL" id="JACJTB010000007">
    <property type="protein sequence ID" value="MBD2594474.1"/>
    <property type="molecule type" value="Genomic_DNA"/>
</dbReference>
<feature type="repeat" description="TPR" evidence="3">
    <location>
        <begin position="669"/>
        <end position="702"/>
    </location>
</feature>
<evidence type="ECO:0000256" key="3">
    <source>
        <dbReference type="PROSITE-ProRule" id="PRU00339"/>
    </source>
</evidence>
<feature type="repeat" description="TPR" evidence="3">
    <location>
        <begin position="795"/>
        <end position="828"/>
    </location>
</feature>
<dbReference type="Pfam" id="PF13424">
    <property type="entry name" value="TPR_12"/>
    <property type="match status" value="4"/>
</dbReference>
<accession>A0ABR8FTK6</accession>
<dbReference type="Pfam" id="PF00931">
    <property type="entry name" value="NB-ARC"/>
    <property type="match status" value="1"/>
</dbReference>
<dbReference type="Pfam" id="PF13374">
    <property type="entry name" value="TPR_10"/>
    <property type="match status" value="1"/>
</dbReference>
<sequence>MARVSYGDEVEARVRKLLERFLAYANDELEDSELYKIAHNWETPQQVIVRTQLRVLAELSGFTQQQLKKQKNQEKAHKAANNQVGEALKRLEDFLGILEDLREHKRGSEDWHFRLKLWHDKSDKHGNLQKFDAEWQRRREELPGVQREKAKKTQSSPTRYENIPFSGVVEFVGRERELQNLHRLLRDNQQVAIAAIAGMGGVGKTELALQYANSHRTTYQGGICWLSAVQDVGLQLVQFAMNKLQLNIPDDSELAPRVQFCLTKWPEGEVLLIIDNVTNCRDEVRCYLDSVPSRFKQLITTREKLQPPIVRLDLDVLTPLEAMQLLKSIIGRKRLRREALVARKLCKWLGYLPLGLELVGRYLLGDEELSLADMLQDLENERLKNPALVEVPQEMKTELGVAAAFELSWRRLRENAQHLGCVLSLFALAPIPWELVERITINNEAHNWKQARRELLQLHLVQPKGDGIYQLHPLLREFFQDKLEGLEQKEEFKRSFCGVMVGVAKDIPQTPTPQQIKDVATKIPHLAEVAKNFIQYVSDEDLICVFTGNAFFYQDQGLYAKAAPWLEQCLEITKERLGESHPFVIISLNNLAALYCSQNRYSEAKLLVIQALELTRHLLGEENLYFALSLHNLALIYRFQGRYSEAEPLVMQALGLRRNLLGEEDPGVAESLHNLAGLYNSQGKYREAEPFFIQALALRRKLLGEEHPHFVQTLNNLALLYHSQGRYREAEPLFIQALALRRKLLGEEHPHFAQSLNNLALLYYSQGRYSEAELLYIQALALRRKLLGELHLDVANSLKNLANLYNKQGRYSEAETLYIKALTLKRQLLGEEHPDIATTLHDLACLYNRQGKYSEAEPLHIQALVMLQKLLGEEHPDVATSLHNLAYLYYCLGRYSEAEALCSKALDISERHLGANHPQTVAVRDNLADLRDSWKSQH</sequence>
<dbReference type="Proteomes" id="UP000603457">
    <property type="component" value="Unassembled WGS sequence"/>
</dbReference>
<feature type="domain" description="Effector-associated" evidence="5">
    <location>
        <begin position="7"/>
        <end position="137"/>
    </location>
</feature>
<dbReference type="InterPro" id="IPR027417">
    <property type="entry name" value="P-loop_NTPase"/>
</dbReference>